<dbReference type="Gene3D" id="3.30.70.3250">
    <property type="entry name" value="Ribonuclease P, Pop5 subunit"/>
    <property type="match status" value="1"/>
</dbReference>
<dbReference type="CTD" id="5740224"/>
<proteinExistence type="inferred from homology"/>
<dbReference type="InterPro" id="IPR002759">
    <property type="entry name" value="Pop5/Rpp14/Rnp2-like"/>
</dbReference>
<keyword evidence="2" id="KW-0819">tRNA processing</keyword>
<dbReference type="InterPro" id="IPR038085">
    <property type="entry name" value="Rnp2-like_sf"/>
</dbReference>
<accession>A0AB39ZT92</accession>
<keyword evidence="3" id="KW-1185">Reference proteome</keyword>
<dbReference type="Pfam" id="PF01900">
    <property type="entry name" value="RNase_P_Rpp14"/>
    <property type="match status" value="1"/>
</dbReference>
<dbReference type="PANTHER" id="PTHR15441:SF1">
    <property type="entry name" value="RIBONUCLEASE P PROTEIN SUBUNIT P14"/>
    <property type="match status" value="1"/>
</dbReference>
<dbReference type="Proteomes" id="UP001652628">
    <property type="component" value="Chromosome 3"/>
</dbReference>
<dbReference type="PANTHER" id="PTHR15441">
    <property type="entry name" value="RIBONUCLEASE P PROTEIN SUBUNIT P14"/>
    <property type="match status" value="1"/>
</dbReference>
<evidence type="ECO:0000313" key="3">
    <source>
        <dbReference type="Proteomes" id="UP001652628"/>
    </source>
</evidence>
<reference evidence="4" key="1">
    <citation type="submission" date="2025-08" db="UniProtKB">
        <authorList>
            <consortium name="RefSeq"/>
        </authorList>
    </citation>
    <scope>IDENTIFICATION</scope>
</reference>
<dbReference type="SUPFAM" id="SSF160350">
    <property type="entry name" value="Rnp2-like"/>
    <property type="match status" value="1"/>
</dbReference>
<sequence length="111" mass="12541">MSGYQYLDVKLKLRDPDSVTLTPVFLCGCILNSLASIFGEIGGQTALEIVKFSSSQKRSIFRVPEAFLERVRIAISLIGYYQEEPCHFQVLSTSRKPLDFEEPDAEFIAFN</sequence>
<protein>
    <submittedName>
        <fullName evidence="4">Uncharacterized protein Rpp14a</fullName>
    </submittedName>
</protein>
<name>A0AB39ZT92_DROSZ</name>
<dbReference type="AlphaFoldDB" id="A0AB39ZT92"/>
<dbReference type="GO" id="GO:0005730">
    <property type="term" value="C:nucleolus"/>
    <property type="evidence" value="ECO:0007669"/>
    <property type="project" value="TreeGrafter"/>
</dbReference>
<dbReference type="RefSeq" id="XP_016942611.3">
    <property type="nucleotide sequence ID" value="XM_017087122.4"/>
</dbReference>
<evidence type="ECO:0000256" key="1">
    <source>
        <dbReference type="ARBA" id="ARBA00010800"/>
    </source>
</evidence>
<comment type="similarity">
    <text evidence="1">Belongs to the eukaryotic/archaeal RNase P protein component 2 family.</text>
</comment>
<dbReference type="GO" id="GO:0030681">
    <property type="term" value="C:multimeric ribonuclease P complex"/>
    <property type="evidence" value="ECO:0007669"/>
    <property type="project" value="TreeGrafter"/>
</dbReference>
<evidence type="ECO:0000256" key="2">
    <source>
        <dbReference type="ARBA" id="ARBA00022694"/>
    </source>
</evidence>
<dbReference type="GeneID" id="108019302"/>
<evidence type="ECO:0000313" key="4">
    <source>
        <dbReference type="RefSeq" id="XP_016942611.3"/>
    </source>
</evidence>
<gene>
    <name evidence="4" type="primary">Rpp14a</name>
</gene>
<dbReference type="GO" id="GO:0001682">
    <property type="term" value="P:tRNA 5'-leader removal"/>
    <property type="evidence" value="ECO:0007669"/>
    <property type="project" value="InterPro"/>
</dbReference>
<dbReference type="GO" id="GO:0033204">
    <property type="term" value="F:ribonuclease P RNA binding"/>
    <property type="evidence" value="ECO:0007669"/>
    <property type="project" value="TreeGrafter"/>
</dbReference>
<organism evidence="3 4">
    <name type="scientific">Drosophila suzukii</name>
    <name type="common">Spotted-wing drosophila fruit fly</name>
    <dbReference type="NCBI Taxonomy" id="28584"/>
    <lineage>
        <taxon>Eukaryota</taxon>
        <taxon>Metazoa</taxon>
        <taxon>Ecdysozoa</taxon>
        <taxon>Arthropoda</taxon>
        <taxon>Hexapoda</taxon>
        <taxon>Insecta</taxon>
        <taxon>Pterygota</taxon>
        <taxon>Neoptera</taxon>
        <taxon>Endopterygota</taxon>
        <taxon>Diptera</taxon>
        <taxon>Brachycera</taxon>
        <taxon>Muscomorpha</taxon>
        <taxon>Ephydroidea</taxon>
        <taxon>Drosophilidae</taxon>
        <taxon>Drosophila</taxon>
        <taxon>Sophophora</taxon>
    </lineage>
</organism>